<evidence type="ECO:0008006" key="4">
    <source>
        <dbReference type="Google" id="ProtNLM"/>
    </source>
</evidence>
<dbReference type="Proteomes" id="UP001629249">
    <property type="component" value="Unassembled WGS sequence"/>
</dbReference>
<keyword evidence="1" id="KW-0812">Transmembrane</keyword>
<organism evidence="2 3">
    <name type="scientific">Paraburkholderia agricolaris</name>
    <dbReference type="NCBI Taxonomy" id="2152888"/>
    <lineage>
        <taxon>Bacteria</taxon>
        <taxon>Pseudomonadati</taxon>
        <taxon>Pseudomonadota</taxon>
        <taxon>Betaproteobacteria</taxon>
        <taxon>Burkholderiales</taxon>
        <taxon>Burkholderiaceae</taxon>
        <taxon>Paraburkholderia</taxon>
    </lineage>
</organism>
<reference evidence="2 3" key="1">
    <citation type="journal article" date="2024" name="Chem. Sci.">
        <title>Discovery of megapolipeptins by genome mining of a Burkholderiales bacteria collection.</title>
        <authorList>
            <person name="Paulo B.S."/>
            <person name="Recchia M.J.J."/>
            <person name="Lee S."/>
            <person name="Fergusson C.H."/>
            <person name="Romanowski S.B."/>
            <person name="Hernandez A."/>
            <person name="Krull N."/>
            <person name="Liu D.Y."/>
            <person name="Cavanagh H."/>
            <person name="Bos A."/>
            <person name="Gray C.A."/>
            <person name="Murphy B.T."/>
            <person name="Linington R.G."/>
            <person name="Eustaquio A.S."/>
        </authorList>
    </citation>
    <scope>NUCLEOTIDE SEQUENCE [LARGE SCALE GENOMIC DNA]</scope>
    <source>
        <strain evidence="2 3">RL16-012-BIC-B</strain>
    </source>
</reference>
<name>A0ABW8ZRY1_9BURK</name>
<accession>A0ABW8ZRY1</accession>
<sequence length="156" mass="17470">MPIDYRLIWSTRHVKRKLTERNISDRATFCYFFAIIAFDWLQFSIGSSVPALSLSPWALAGTWLSFATTVGGLLYLFSCNGKRGEQFLPRYLPLSVTVGWKFAIASLVLATVIDMTLGVYGRAVAGWANTGVLTVLNLTMFWRIGEHLRDLSRAGD</sequence>
<feature type="transmembrane region" description="Helical" evidence="1">
    <location>
        <begin position="98"/>
        <end position="120"/>
    </location>
</feature>
<feature type="transmembrane region" description="Helical" evidence="1">
    <location>
        <begin position="126"/>
        <end position="144"/>
    </location>
</feature>
<gene>
    <name evidence="2" type="ORF">PQR66_23375</name>
</gene>
<dbReference type="RefSeq" id="WP_408331364.1">
    <property type="nucleotide sequence ID" value="NZ_JAQQFH010000021.1"/>
</dbReference>
<feature type="transmembrane region" description="Helical" evidence="1">
    <location>
        <begin position="57"/>
        <end position="77"/>
    </location>
</feature>
<evidence type="ECO:0000313" key="2">
    <source>
        <dbReference type="EMBL" id="MFL9885999.1"/>
    </source>
</evidence>
<protein>
    <recommendedName>
        <fullName evidence="4">GtrA-like protein</fullName>
    </recommendedName>
</protein>
<proteinExistence type="predicted"/>
<feature type="transmembrane region" description="Helical" evidence="1">
    <location>
        <begin position="26"/>
        <end position="45"/>
    </location>
</feature>
<keyword evidence="1" id="KW-0472">Membrane</keyword>
<evidence type="ECO:0000256" key="1">
    <source>
        <dbReference type="SAM" id="Phobius"/>
    </source>
</evidence>
<keyword evidence="3" id="KW-1185">Reference proteome</keyword>
<keyword evidence="1" id="KW-1133">Transmembrane helix</keyword>
<comment type="caution">
    <text evidence="2">The sequence shown here is derived from an EMBL/GenBank/DDBJ whole genome shotgun (WGS) entry which is preliminary data.</text>
</comment>
<evidence type="ECO:0000313" key="3">
    <source>
        <dbReference type="Proteomes" id="UP001629249"/>
    </source>
</evidence>
<dbReference type="EMBL" id="JAQQFN010000018">
    <property type="protein sequence ID" value="MFL9885999.1"/>
    <property type="molecule type" value="Genomic_DNA"/>
</dbReference>